<dbReference type="Proteomes" id="UP000002630">
    <property type="component" value="Linkage Group LG11"/>
</dbReference>
<proteinExistence type="predicted"/>
<accession>D7FL08</accession>
<organism evidence="1 2">
    <name type="scientific">Ectocarpus siliculosus</name>
    <name type="common">Brown alga</name>
    <name type="synonym">Conferva siliculosa</name>
    <dbReference type="NCBI Taxonomy" id="2880"/>
    <lineage>
        <taxon>Eukaryota</taxon>
        <taxon>Sar</taxon>
        <taxon>Stramenopiles</taxon>
        <taxon>Ochrophyta</taxon>
        <taxon>PX clade</taxon>
        <taxon>Phaeophyceae</taxon>
        <taxon>Ectocarpales</taxon>
        <taxon>Ectocarpaceae</taxon>
        <taxon>Ectocarpus</taxon>
    </lineage>
</organism>
<gene>
    <name evidence="1" type="ORF">Esi_0150_0067</name>
</gene>
<dbReference type="InParanoid" id="D7FL08"/>
<dbReference type="Pfam" id="PF14388">
    <property type="entry name" value="DUF4419"/>
    <property type="match status" value="1"/>
</dbReference>
<dbReference type="EMBL" id="FN649736">
    <property type="protein sequence ID" value="CBJ29551.1"/>
    <property type="molecule type" value="Genomic_DNA"/>
</dbReference>
<dbReference type="eggNOG" id="ENOG502RPX4">
    <property type="taxonomic scope" value="Eukaryota"/>
</dbReference>
<sequence length="398" mass="43685">MATSAPASGTGVEVKHVTISPASSNPKLEFTRNFEQVFKPSSSLRGAFEHHAAYKAIFRTEEGRGFRSREPDTTKLPGKIVATSRTTQQTGLSRASKGLISAIMTAYNTHCALEVSPDDVWLTILSQFCAYVNKNAEGLRDRVVEHEGKKGLTVEGYGSLETADYAKLIKDLLGQIRQNIKSPELADWFRPGFSTTTETDEVCAAAAAMASLQAYFEYTMCLACGIPSVTLMGTVEDWKLLREKIERMLEFEVLGNPEGKVMELWVGYLRKVCDGFVESAEHPDSAATVDFWDKVLSHKNRGSGMNYTTGWVSAFSCFDKDGNFIGKNMSMGGEFPLIRDSALCHNVISCPVTIDDNGHEYDATLFTGQVAFKAEQGAEGGHPTVRPRNDWCLAVAVK</sequence>
<reference evidence="1 2" key="1">
    <citation type="journal article" date="2010" name="Nature">
        <title>The Ectocarpus genome and the independent evolution of multicellularity in brown algae.</title>
        <authorList>
            <person name="Cock J.M."/>
            <person name="Sterck L."/>
            <person name="Rouze P."/>
            <person name="Scornet D."/>
            <person name="Allen A.E."/>
            <person name="Amoutzias G."/>
            <person name="Anthouard V."/>
            <person name="Artiguenave F."/>
            <person name="Aury J.M."/>
            <person name="Badger J.H."/>
            <person name="Beszteri B."/>
            <person name="Billiau K."/>
            <person name="Bonnet E."/>
            <person name="Bothwell J.H."/>
            <person name="Bowler C."/>
            <person name="Boyen C."/>
            <person name="Brownlee C."/>
            <person name="Carrano C.J."/>
            <person name="Charrier B."/>
            <person name="Cho G.Y."/>
            <person name="Coelho S.M."/>
            <person name="Collen J."/>
            <person name="Corre E."/>
            <person name="Da Silva C."/>
            <person name="Delage L."/>
            <person name="Delaroque N."/>
            <person name="Dittami S.M."/>
            <person name="Doulbeau S."/>
            <person name="Elias M."/>
            <person name="Farnham G."/>
            <person name="Gachon C.M."/>
            <person name="Gschloessl B."/>
            <person name="Heesch S."/>
            <person name="Jabbari K."/>
            <person name="Jubin C."/>
            <person name="Kawai H."/>
            <person name="Kimura K."/>
            <person name="Kloareg B."/>
            <person name="Kupper F.C."/>
            <person name="Lang D."/>
            <person name="Le Bail A."/>
            <person name="Leblanc C."/>
            <person name="Lerouge P."/>
            <person name="Lohr M."/>
            <person name="Lopez P.J."/>
            <person name="Martens C."/>
            <person name="Maumus F."/>
            <person name="Michel G."/>
            <person name="Miranda-Saavedra D."/>
            <person name="Morales J."/>
            <person name="Moreau H."/>
            <person name="Motomura T."/>
            <person name="Nagasato C."/>
            <person name="Napoli C.A."/>
            <person name="Nelson D.R."/>
            <person name="Nyvall-Collen P."/>
            <person name="Peters A.F."/>
            <person name="Pommier C."/>
            <person name="Potin P."/>
            <person name="Poulain J."/>
            <person name="Quesneville H."/>
            <person name="Read B."/>
            <person name="Rensing S.A."/>
            <person name="Ritter A."/>
            <person name="Rousvoal S."/>
            <person name="Samanta M."/>
            <person name="Samson G."/>
            <person name="Schroeder D.C."/>
            <person name="Segurens B."/>
            <person name="Strittmatter M."/>
            <person name="Tonon T."/>
            <person name="Tregear J.W."/>
            <person name="Valentin K."/>
            <person name="von Dassow P."/>
            <person name="Yamagishi T."/>
            <person name="Van de Peer Y."/>
            <person name="Wincker P."/>
        </authorList>
    </citation>
    <scope>NUCLEOTIDE SEQUENCE [LARGE SCALE GENOMIC DNA]</scope>
    <source>
        <strain evidence="2">Ec32 / CCAP1310/4</strain>
    </source>
</reference>
<dbReference type="EMBL" id="FN648070">
    <property type="protein sequence ID" value="CBJ29551.1"/>
    <property type="molecule type" value="Genomic_DNA"/>
</dbReference>
<dbReference type="OMA" id="TKAYFEY"/>
<name>D7FL08_ECTSI</name>
<dbReference type="OrthoDB" id="9978173at2759"/>
<dbReference type="InterPro" id="IPR025533">
    <property type="entry name" value="DUF4419"/>
</dbReference>
<evidence type="ECO:0000313" key="1">
    <source>
        <dbReference type="EMBL" id="CBJ29551.1"/>
    </source>
</evidence>
<dbReference type="PANTHER" id="PTHR31252:SF11">
    <property type="entry name" value="DUF4419 DOMAIN-CONTAINING PROTEIN"/>
    <property type="match status" value="1"/>
</dbReference>
<dbReference type="STRING" id="2880.D7FL08"/>
<evidence type="ECO:0000313" key="2">
    <source>
        <dbReference type="Proteomes" id="UP000002630"/>
    </source>
</evidence>
<dbReference type="PANTHER" id="PTHR31252">
    <property type="entry name" value="DUF4419 DOMAIN-CONTAINING PROTEIN"/>
    <property type="match status" value="1"/>
</dbReference>
<keyword evidence="2" id="KW-1185">Reference proteome</keyword>
<dbReference type="AlphaFoldDB" id="D7FL08"/>
<protein>
    <submittedName>
        <fullName evidence="1">Uncharacterized protein</fullName>
    </submittedName>
</protein>